<dbReference type="Proteomes" id="UP000565205">
    <property type="component" value="Unassembled WGS sequence"/>
</dbReference>
<dbReference type="AlphaFoldDB" id="A0A850NNZ2"/>
<protein>
    <submittedName>
        <fullName evidence="2">Uncharacterized protein</fullName>
    </submittedName>
</protein>
<dbReference type="EMBL" id="JABXXQ010000003">
    <property type="protein sequence ID" value="NVN28845.1"/>
    <property type="molecule type" value="Genomic_DNA"/>
</dbReference>
<reference evidence="2 4" key="1">
    <citation type="submission" date="2020-06" db="EMBL/GenBank/DDBJ databases">
        <title>Description of novel acetic acid bacteria.</title>
        <authorList>
            <person name="Sombolestani A."/>
        </authorList>
    </citation>
    <scope>NUCLEOTIDE SEQUENCE [LARGE SCALE GENOMIC DNA]</scope>
    <source>
        <strain evidence="2 4">LMG 26838</strain>
    </source>
</reference>
<gene>
    <name evidence="1" type="ORF">FHR90_002842</name>
    <name evidence="2" type="ORF">HUK83_00595</name>
</gene>
<accession>A0A850NNZ2</accession>
<evidence type="ECO:0000313" key="3">
    <source>
        <dbReference type="Proteomes" id="UP000557688"/>
    </source>
</evidence>
<keyword evidence="3" id="KW-1185">Reference proteome</keyword>
<evidence type="ECO:0000313" key="4">
    <source>
        <dbReference type="Proteomes" id="UP000565205"/>
    </source>
</evidence>
<dbReference type="RefSeq" id="WP_176621601.1">
    <property type="nucleotide sequence ID" value="NZ_JABXXQ010000003.1"/>
</dbReference>
<comment type="caution">
    <text evidence="2">The sequence shown here is derived from an EMBL/GenBank/DDBJ whole genome shotgun (WGS) entry which is preliminary data.</text>
</comment>
<evidence type="ECO:0000313" key="2">
    <source>
        <dbReference type="EMBL" id="NVN28845.1"/>
    </source>
</evidence>
<organism evidence="2 4">
    <name type="scientific">Endobacter medicaginis</name>
    <dbReference type="NCBI Taxonomy" id="1181271"/>
    <lineage>
        <taxon>Bacteria</taxon>
        <taxon>Pseudomonadati</taxon>
        <taxon>Pseudomonadota</taxon>
        <taxon>Alphaproteobacteria</taxon>
        <taxon>Acetobacterales</taxon>
        <taxon>Acetobacteraceae</taxon>
        <taxon>Endobacter</taxon>
    </lineage>
</organism>
<dbReference type="Proteomes" id="UP000557688">
    <property type="component" value="Unassembled WGS sequence"/>
</dbReference>
<dbReference type="EMBL" id="JACHXV010000015">
    <property type="protein sequence ID" value="MBB3174995.1"/>
    <property type="molecule type" value="Genomic_DNA"/>
</dbReference>
<proteinExistence type="predicted"/>
<evidence type="ECO:0000313" key="1">
    <source>
        <dbReference type="EMBL" id="MBB3174995.1"/>
    </source>
</evidence>
<reference evidence="1 3" key="2">
    <citation type="submission" date="2020-08" db="EMBL/GenBank/DDBJ databases">
        <title>Genomic Encyclopedia of Type Strains, Phase III (KMG-III): the genomes of soil and plant-associated and newly described type strains.</title>
        <authorList>
            <person name="Whitman W."/>
        </authorList>
    </citation>
    <scope>NUCLEOTIDE SEQUENCE [LARGE SCALE GENOMIC DNA]</scope>
    <source>
        <strain evidence="1 3">CECT 8088</strain>
    </source>
</reference>
<name>A0A850NNZ2_9PROT</name>
<sequence length="100" mass="10667">MAEVEITLADGRRLGVREVDAGDMLDVIEAAGHAAGSDPWMHYALTICAVRSIDGVPVRLPASKDAMRDLARRLGGDALDRVAVELSQAARDEDLAVVKN</sequence>